<dbReference type="GO" id="GO:0006508">
    <property type="term" value="P:proteolysis"/>
    <property type="evidence" value="ECO:0007669"/>
    <property type="project" value="UniProtKB-KW"/>
</dbReference>
<feature type="transmembrane region" description="Helical" evidence="2">
    <location>
        <begin position="34"/>
        <end position="52"/>
    </location>
</feature>
<feature type="domain" description="CAAX prenyl protease 2/Lysostaphin resistance protein A-like" evidence="3">
    <location>
        <begin position="100"/>
        <end position="201"/>
    </location>
</feature>
<feature type="transmembrane region" description="Helical" evidence="2">
    <location>
        <begin position="189"/>
        <end position="208"/>
    </location>
</feature>
<keyword evidence="4" id="KW-0378">Hydrolase</keyword>
<comment type="caution">
    <text evidence="4">The sequence shown here is derived from an EMBL/GenBank/DDBJ whole genome shotgun (WGS) entry which is preliminary data.</text>
</comment>
<accession>A0ABS2PMY9</accession>
<evidence type="ECO:0000256" key="2">
    <source>
        <dbReference type="SAM" id="Phobius"/>
    </source>
</evidence>
<keyword evidence="4" id="KW-0645">Protease</keyword>
<dbReference type="Pfam" id="PF02517">
    <property type="entry name" value="Rce1-like"/>
    <property type="match status" value="1"/>
</dbReference>
<feature type="transmembrane region" description="Helical" evidence="2">
    <location>
        <begin position="165"/>
        <end position="184"/>
    </location>
</feature>
<feature type="transmembrane region" description="Helical" evidence="2">
    <location>
        <begin position="100"/>
        <end position="118"/>
    </location>
</feature>
<feature type="transmembrane region" description="Helical" evidence="2">
    <location>
        <begin position="138"/>
        <end position="159"/>
    </location>
</feature>
<protein>
    <submittedName>
        <fullName evidence="4">Membrane protease YdiL (CAAX protease family)</fullName>
    </submittedName>
</protein>
<evidence type="ECO:0000313" key="4">
    <source>
        <dbReference type="EMBL" id="MBM7636662.1"/>
    </source>
</evidence>
<feature type="transmembrane region" description="Helical" evidence="2">
    <location>
        <begin position="214"/>
        <end position="235"/>
    </location>
</feature>
<gene>
    <name evidence="4" type="ORF">JOC31_001486</name>
</gene>
<sequence length="245" mass="27395">MSKKSLLFLLLMGLLLVVENTVLGVALSGVFGSEFRYLMKTLLLALTFYLLLHRRESLTLPFRTSVPFKEQVLVNGLSLVYLLLICLPSLIYGLVIHSDYLVEALIIALCAGFLEEYLCRGLFIQYGFKGASITYKQVIQVVLVSSLIFGFAHIGNIFVQGLSLTLYQMFYASVLGVYFAAIVLRTRTLWWTIFIHFMIDVSSLLATGDSKSTAQVSLVALVIWGLVLCHSFYLIRPSKLGLTLD</sequence>
<keyword evidence="2" id="KW-0472">Membrane</keyword>
<evidence type="ECO:0000256" key="1">
    <source>
        <dbReference type="ARBA" id="ARBA00009067"/>
    </source>
</evidence>
<feature type="transmembrane region" description="Helical" evidence="2">
    <location>
        <begin position="72"/>
        <end position="94"/>
    </location>
</feature>
<dbReference type="InterPro" id="IPR052710">
    <property type="entry name" value="CAAX_protease"/>
</dbReference>
<organism evidence="4 5">
    <name type="scientific">Streptococcus saliviloxodontae</name>
    <dbReference type="NCBI Taxonomy" id="1349416"/>
    <lineage>
        <taxon>Bacteria</taxon>
        <taxon>Bacillati</taxon>
        <taxon>Bacillota</taxon>
        <taxon>Bacilli</taxon>
        <taxon>Lactobacillales</taxon>
        <taxon>Streptococcaceae</taxon>
        <taxon>Streptococcus</taxon>
    </lineage>
</organism>
<reference evidence="4 5" key="1">
    <citation type="submission" date="2021-01" db="EMBL/GenBank/DDBJ databases">
        <title>Genomic Encyclopedia of Type Strains, Phase IV (KMG-IV): sequencing the most valuable type-strain genomes for metagenomic binning, comparative biology and taxonomic classification.</title>
        <authorList>
            <person name="Goeker M."/>
        </authorList>
    </citation>
    <scope>NUCLEOTIDE SEQUENCE [LARGE SCALE GENOMIC DNA]</scope>
    <source>
        <strain evidence="4 5">DSM 27513</strain>
    </source>
</reference>
<dbReference type="Proteomes" id="UP000809081">
    <property type="component" value="Unassembled WGS sequence"/>
</dbReference>
<dbReference type="GO" id="GO:0008233">
    <property type="term" value="F:peptidase activity"/>
    <property type="evidence" value="ECO:0007669"/>
    <property type="project" value="UniProtKB-KW"/>
</dbReference>
<evidence type="ECO:0000313" key="5">
    <source>
        <dbReference type="Proteomes" id="UP000809081"/>
    </source>
</evidence>
<dbReference type="PANTHER" id="PTHR36435:SF1">
    <property type="entry name" value="CAAX AMINO TERMINAL PROTEASE FAMILY PROTEIN"/>
    <property type="match status" value="1"/>
</dbReference>
<name>A0ABS2PMY9_9STRE</name>
<dbReference type="EMBL" id="JAFBEI010000031">
    <property type="protein sequence ID" value="MBM7636662.1"/>
    <property type="molecule type" value="Genomic_DNA"/>
</dbReference>
<keyword evidence="2" id="KW-1133">Transmembrane helix</keyword>
<dbReference type="InterPro" id="IPR003675">
    <property type="entry name" value="Rce1/LyrA-like_dom"/>
</dbReference>
<comment type="similarity">
    <text evidence="1">Belongs to the UPF0177 family.</text>
</comment>
<evidence type="ECO:0000259" key="3">
    <source>
        <dbReference type="Pfam" id="PF02517"/>
    </source>
</evidence>
<dbReference type="RefSeq" id="WP_205017531.1">
    <property type="nucleotide sequence ID" value="NZ_JAFBEI010000031.1"/>
</dbReference>
<keyword evidence="5" id="KW-1185">Reference proteome</keyword>
<keyword evidence="2" id="KW-0812">Transmembrane</keyword>
<dbReference type="PANTHER" id="PTHR36435">
    <property type="entry name" value="SLR1288 PROTEIN"/>
    <property type="match status" value="1"/>
</dbReference>
<proteinExistence type="inferred from homology"/>